<accession>A0A1E8CLY7</accession>
<dbReference type="GO" id="GO:0016747">
    <property type="term" value="F:acyltransferase activity, transferring groups other than amino-acyl groups"/>
    <property type="evidence" value="ECO:0007669"/>
    <property type="project" value="InterPro"/>
</dbReference>
<dbReference type="STRING" id="1524254.PHACT_10195"/>
<dbReference type="CDD" id="cd04301">
    <property type="entry name" value="NAT_SF"/>
    <property type="match status" value="1"/>
</dbReference>
<reference evidence="5" key="1">
    <citation type="submission" date="2016-07" db="EMBL/GenBank/DDBJ databases">
        <authorList>
            <person name="Florea S."/>
            <person name="Webb J.S."/>
            <person name="Jaromczyk J."/>
            <person name="Schardl C.L."/>
        </authorList>
    </citation>
    <scope>NUCLEOTIDE SEQUENCE [LARGE SCALE GENOMIC DNA]</scope>
    <source>
        <strain evidence="5">KCTC 42131</strain>
    </source>
</reference>
<evidence type="ECO:0000256" key="1">
    <source>
        <dbReference type="ARBA" id="ARBA00022679"/>
    </source>
</evidence>
<sequence>MKIVPYDESFRDQVIALTLDAWRPVFPKTRADVPLFVYENFWPQGWEIRQETDIGAHIDSNPGEVWLAMEDDVLLGFVGAAIHPEDRMGEVTIIAVSPDHQQRGIGKALLAFAESYIKDKGMKMVMVETVGDSGHEPARKAYESQGYVQWPVARYFKEL</sequence>
<feature type="domain" description="N-acetyltransferase" evidence="3">
    <location>
        <begin position="1"/>
        <end position="159"/>
    </location>
</feature>
<evidence type="ECO:0000313" key="4">
    <source>
        <dbReference type="EMBL" id="OFE13460.1"/>
    </source>
</evidence>
<evidence type="ECO:0000256" key="2">
    <source>
        <dbReference type="ARBA" id="ARBA00023315"/>
    </source>
</evidence>
<evidence type="ECO:0000313" key="5">
    <source>
        <dbReference type="Proteomes" id="UP000175669"/>
    </source>
</evidence>
<dbReference type="Pfam" id="PF00583">
    <property type="entry name" value="Acetyltransf_1"/>
    <property type="match status" value="1"/>
</dbReference>
<dbReference type="PANTHER" id="PTHR43877:SF2">
    <property type="entry name" value="AMINOALKYLPHOSPHONATE N-ACETYLTRANSFERASE-RELATED"/>
    <property type="match status" value="1"/>
</dbReference>
<dbReference type="SUPFAM" id="SSF55729">
    <property type="entry name" value="Acyl-CoA N-acyltransferases (Nat)"/>
    <property type="match status" value="1"/>
</dbReference>
<keyword evidence="5" id="KW-1185">Reference proteome</keyword>
<dbReference type="Gene3D" id="3.40.630.30">
    <property type="match status" value="1"/>
</dbReference>
<name>A0A1E8CLY7_9GAMM</name>
<dbReference type="InterPro" id="IPR016181">
    <property type="entry name" value="Acyl_CoA_acyltransferase"/>
</dbReference>
<dbReference type="PANTHER" id="PTHR43877">
    <property type="entry name" value="AMINOALKYLPHOSPHONATE N-ACETYLTRANSFERASE-RELATED-RELATED"/>
    <property type="match status" value="1"/>
</dbReference>
<dbReference type="InterPro" id="IPR050832">
    <property type="entry name" value="Bact_Acetyltransf"/>
</dbReference>
<dbReference type="RefSeq" id="WP_070117677.1">
    <property type="nucleotide sequence ID" value="NZ_MASR01000001.1"/>
</dbReference>
<organism evidence="4 5">
    <name type="scientific">Pseudohongiella acticola</name>
    <dbReference type="NCBI Taxonomy" id="1524254"/>
    <lineage>
        <taxon>Bacteria</taxon>
        <taxon>Pseudomonadati</taxon>
        <taxon>Pseudomonadota</taxon>
        <taxon>Gammaproteobacteria</taxon>
        <taxon>Pseudomonadales</taxon>
        <taxon>Pseudohongiellaceae</taxon>
        <taxon>Pseudohongiella</taxon>
    </lineage>
</organism>
<dbReference type="PROSITE" id="PS51186">
    <property type="entry name" value="GNAT"/>
    <property type="match status" value="1"/>
</dbReference>
<protein>
    <submittedName>
        <fullName evidence="4">GNAT family acetyltransferase</fullName>
    </submittedName>
</protein>
<keyword evidence="1 4" id="KW-0808">Transferase</keyword>
<evidence type="ECO:0000259" key="3">
    <source>
        <dbReference type="PROSITE" id="PS51186"/>
    </source>
</evidence>
<comment type="caution">
    <text evidence="4">The sequence shown here is derived from an EMBL/GenBank/DDBJ whole genome shotgun (WGS) entry which is preliminary data.</text>
</comment>
<dbReference type="AlphaFoldDB" id="A0A1E8CLY7"/>
<dbReference type="OrthoDB" id="27442at2"/>
<keyword evidence="2" id="KW-0012">Acyltransferase</keyword>
<dbReference type="Proteomes" id="UP000175669">
    <property type="component" value="Unassembled WGS sequence"/>
</dbReference>
<gene>
    <name evidence="4" type="ORF">PHACT_10195</name>
</gene>
<proteinExistence type="predicted"/>
<dbReference type="EMBL" id="MASR01000001">
    <property type="protein sequence ID" value="OFE13460.1"/>
    <property type="molecule type" value="Genomic_DNA"/>
</dbReference>
<dbReference type="InterPro" id="IPR000182">
    <property type="entry name" value="GNAT_dom"/>
</dbReference>